<name>F8AUT6_9ACTN</name>
<proteinExistence type="predicted"/>
<dbReference type="HOGENOM" id="CLU_163253_0_0_11"/>
<reference evidence="1 2" key="1">
    <citation type="submission" date="2011-05" db="EMBL/GenBank/DDBJ databases">
        <title>Complete sequence of chromosome of Frankia symbiont of Datisca glomerata.</title>
        <authorList>
            <consortium name="US DOE Joint Genome Institute"/>
            <person name="Lucas S."/>
            <person name="Han J."/>
            <person name="Lapidus A."/>
            <person name="Cheng J.-F."/>
            <person name="Goodwin L."/>
            <person name="Pitluck S."/>
            <person name="Peters L."/>
            <person name="Mikhailova N."/>
            <person name="Chertkov O."/>
            <person name="Teshima H."/>
            <person name="Han C."/>
            <person name="Tapia R."/>
            <person name="Land M."/>
            <person name="Hauser L."/>
            <person name="Kyrpides N."/>
            <person name="Ivanova N."/>
            <person name="Pagani I."/>
            <person name="Berry A."/>
            <person name="Pawlowski K."/>
            <person name="Persson T."/>
            <person name="Vanden Heuvel B."/>
            <person name="Benson D."/>
            <person name="Woyke T."/>
        </authorList>
    </citation>
    <scope>NUCLEOTIDE SEQUENCE [LARGE SCALE GENOMIC DNA]</scope>
    <source>
        <strain evidence="2">4085684</strain>
    </source>
</reference>
<evidence type="ECO:0000313" key="2">
    <source>
        <dbReference type="Proteomes" id="UP000001549"/>
    </source>
</evidence>
<keyword evidence="2" id="KW-1185">Reference proteome</keyword>
<dbReference type="InterPro" id="IPR046214">
    <property type="entry name" value="DUF6247"/>
</dbReference>
<dbReference type="AlphaFoldDB" id="F8AUT6"/>
<protein>
    <submittedName>
        <fullName evidence="1">Uncharacterized protein</fullName>
    </submittedName>
</protein>
<evidence type="ECO:0000313" key="1">
    <source>
        <dbReference type="EMBL" id="AEH08130.1"/>
    </source>
</evidence>
<dbReference type="EMBL" id="CP002801">
    <property type="protein sequence ID" value="AEH08130.1"/>
    <property type="molecule type" value="Genomic_DNA"/>
</dbReference>
<gene>
    <name evidence="1" type="ordered locus">FsymDg_0603</name>
</gene>
<organism evidence="1 2">
    <name type="scientific">Candidatus Protofrankia datiscae</name>
    <dbReference type="NCBI Taxonomy" id="2716812"/>
    <lineage>
        <taxon>Bacteria</taxon>
        <taxon>Bacillati</taxon>
        <taxon>Actinomycetota</taxon>
        <taxon>Actinomycetes</taxon>
        <taxon>Frankiales</taxon>
        <taxon>Frankiaceae</taxon>
        <taxon>Protofrankia</taxon>
    </lineage>
</organism>
<accession>F8AUT6</accession>
<sequence>MDRMADTIPIYGVRNRVEKNGPAIRDALRPDDRDMFVAELRIALAEADNTLNLDPVSAVIDKWWGQAVLTANPEIEAGALADRRRVAAGDPTVLGATTSYPAGDPEVTNGQIHDPLGHLRRATA</sequence>
<dbReference type="KEGG" id="fsy:FsymDg_0603"/>
<dbReference type="Pfam" id="PF19760">
    <property type="entry name" value="DUF6247"/>
    <property type="match status" value="1"/>
</dbReference>
<dbReference type="Proteomes" id="UP000001549">
    <property type="component" value="Chromosome"/>
</dbReference>